<sequence length="467" mass="50287">MKPNKFMLLLASSAMMLAFSSCENKTEPEPEPEPEPELSSDAYITAFTVTSGDVTIEGTIYEEDQVIELVYMADQLPSLATATATVSVSEGATISPDPSEVRDYTAAEPVTYTVTAEDGETTRTYSIEPVEGETIVRCEPVWDKTFGDLGLGSYLFGDCGVAFSGLDIVTFDGQVFDLDGNKIGDLNMTGLPNTQIVCMSNDNYGVLAASVGVTVDGGVPENGDAIHHGCIYAWLDGWENAPVELYRNDEGNVTRYFSLSGDVMNGDFILTAITDGRAASNQIHHLFYGSNAEFPGSWAQFTVSYPTNDGNWSQIISAATGGDINSVMFFVGDSRGDNQGYAVYARQGYQGADTALYGTLADDGIVAETEYGGSNQYGNYSTGNVRGFMYNGEPYVVASTSGWAASYVCIQPADPSADYLLRSAMYNVATPFPSSAYVYDPETDTGHVIYMAANTEIVRFDITRDLI</sequence>
<gene>
    <name evidence="3" type="ORF">IAB80_04960</name>
</gene>
<accession>A0A9D9NLU2</accession>
<comment type="caution">
    <text evidence="3">The sequence shown here is derived from an EMBL/GenBank/DDBJ whole genome shotgun (WGS) entry which is preliminary data.</text>
</comment>
<feature type="domain" description="DUF5018" evidence="2">
    <location>
        <begin position="39"/>
        <end position="128"/>
    </location>
</feature>
<dbReference type="Proteomes" id="UP000823771">
    <property type="component" value="Unassembled WGS sequence"/>
</dbReference>
<dbReference type="Gene3D" id="2.60.40.2340">
    <property type="match status" value="1"/>
</dbReference>
<evidence type="ECO:0000256" key="1">
    <source>
        <dbReference type="SAM" id="SignalP"/>
    </source>
</evidence>
<dbReference type="PROSITE" id="PS51257">
    <property type="entry name" value="PROKAR_LIPOPROTEIN"/>
    <property type="match status" value="1"/>
</dbReference>
<evidence type="ECO:0000313" key="3">
    <source>
        <dbReference type="EMBL" id="MBO8478216.1"/>
    </source>
</evidence>
<dbReference type="EMBL" id="JADILZ010000042">
    <property type="protein sequence ID" value="MBO8478216.1"/>
    <property type="molecule type" value="Genomic_DNA"/>
</dbReference>
<feature type="signal peptide" evidence="1">
    <location>
        <begin position="1"/>
        <end position="20"/>
    </location>
</feature>
<name>A0A9D9NLU2_9BACT</name>
<proteinExistence type="predicted"/>
<evidence type="ECO:0000313" key="4">
    <source>
        <dbReference type="Proteomes" id="UP000823771"/>
    </source>
</evidence>
<feature type="chain" id="PRO_5038855475" evidence="1">
    <location>
        <begin position="21"/>
        <end position="467"/>
    </location>
</feature>
<reference evidence="3" key="1">
    <citation type="submission" date="2020-10" db="EMBL/GenBank/DDBJ databases">
        <authorList>
            <person name="Gilroy R."/>
        </authorList>
    </citation>
    <scope>NUCLEOTIDE SEQUENCE</scope>
    <source>
        <strain evidence="3">2478</strain>
    </source>
</reference>
<keyword evidence="1" id="KW-0732">Signal</keyword>
<dbReference type="InterPro" id="IPR032186">
    <property type="entry name" value="DUF5018"/>
</dbReference>
<organism evidence="3 4">
    <name type="scientific">Candidatus Cryptobacteroides excrementipullorum</name>
    <dbReference type="NCBI Taxonomy" id="2840761"/>
    <lineage>
        <taxon>Bacteria</taxon>
        <taxon>Pseudomonadati</taxon>
        <taxon>Bacteroidota</taxon>
        <taxon>Bacteroidia</taxon>
        <taxon>Bacteroidales</taxon>
        <taxon>Candidatus Cryptobacteroides</taxon>
    </lineage>
</organism>
<dbReference type="AlphaFoldDB" id="A0A9D9NLU2"/>
<evidence type="ECO:0000259" key="2">
    <source>
        <dbReference type="Pfam" id="PF16410"/>
    </source>
</evidence>
<protein>
    <submittedName>
        <fullName evidence="3">DUF5018 domain-containing protein</fullName>
    </submittedName>
</protein>
<reference evidence="3" key="2">
    <citation type="journal article" date="2021" name="PeerJ">
        <title>Extensive microbial diversity within the chicken gut microbiome revealed by metagenomics and culture.</title>
        <authorList>
            <person name="Gilroy R."/>
            <person name="Ravi A."/>
            <person name="Getino M."/>
            <person name="Pursley I."/>
            <person name="Horton D.L."/>
            <person name="Alikhan N.F."/>
            <person name="Baker D."/>
            <person name="Gharbi K."/>
            <person name="Hall N."/>
            <person name="Watson M."/>
            <person name="Adriaenssens E.M."/>
            <person name="Foster-Nyarko E."/>
            <person name="Jarju S."/>
            <person name="Secka A."/>
            <person name="Antonio M."/>
            <person name="Oren A."/>
            <person name="Chaudhuri R.R."/>
            <person name="La Ragione R."/>
            <person name="Hildebrand F."/>
            <person name="Pallen M.J."/>
        </authorList>
    </citation>
    <scope>NUCLEOTIDE SEQUENCE</scope>
    <source>
        <strain evidence="3">2478</strain>
    </source>
</reference>
<dbReference type="Pfam" id="PF16410">
    <property type="entry name" value="DUF5018"/>
    <property type="match status" value="1"/>
</dbReference>